<feature type="transmembrane region" description="Helical" evidence="2">
    <location>
        <begin position="63"/>
        <end position="85"/>
    </location>
</feature>
<gene>
    <name evidence="3" type="ORF">AAP_06392</name>
</gene>
<reference evidence="3 4" key="1">
    <citation type="journal article" date="2016" name="Genome Biol. Evol.">
        <title>Divergent and convergent evolution of fungal pathogenicity.</title>
        <authorList>
            <person name="Shang Y."/>
            <person name="Xiao G."/>
            <person name="Zheng P."/>
            <person name="Cen K."/>
            <person name="Zhan S."/>
            <person name="Wang C."/>
        </authorList>
    </citation>
    <scope>NUCLEOTIDE SEQUENCE [LARGE SCALE GENOMIC DNA]</scope>
    <source>
        <strain evidence="3 4">ARSEF 7405</strain>
    </source>
</reference>
<organism evidence="3 4">
    <name type="scientific">Ascosphaera apis ARSEF 7405</name>
    <dbReference type="NCBI Taxonomy" id="392613"/>
    <lineage>
        <taxon>Eukaryota</taxon>
        <taxon>Fungi</taxon>
        <taxon>Dikarya</taxon>
        <taxon>Ascomycota</taxon>
        <taxon>Pezizomycotina</taxon>
        <taxon>Eurotiomycetes</taxon>
        <taxon>Eurotiomycetidae</taxon>
        <taxon>Onygenales</taxon>
        <taxon>Ascosphaeraceae</taxon>
        <taxon>Ascosphaera</taxon>
    </lineage>
</organism>
<feature type="compositionally biased region" description="Basic and acidic residues" evidence="1">
    <location>
        <begin position="7"/>
        <end position="24"/>
    </location>
</feature>
<feature type="compositionally biased region" description="Basic and acidic residues" evidence="1">
    <location>
        <begin position="342"/>
        <end position="356"/>
    </location>
</feature>
<feature type="region of interest" description="Disordered" evidence="1">
    <location>
        <begin position="1"/>
        <end position="53"/>
    </location>
</feature>
<dbReference type="AlphaFoldDB" id="A0A162HZI1"/>
<evidence type="ECO:0000256" key="1">
    <source>
        <dbReference type="SAM" id="MobiDB-lite"/>
    </source>
</evidence>
<dbReference type="OrthoDB" id="3692311at2759"/>
<keyword evidence="4" id="KW-1185">Reference proteome</keyword>
<name>A0A162HZI1_9EURO</name>
<dbReference type="VEuPathDB" id="FungiDB:AAP_06392"/>
<accession>A0A162HZI1</accession>
<feature type="transmembrane region" description="Helical" evidence="2">
    <location>
        <begin position="158"/>
        <end position="178"/>
    </location>
</feature>
<evidence type="ECO:0000313" key="4">
    <source>
        <dbReference type="Proteomes" id="UP000242877"/>
    </source>
</evidence>
<evidence type="ECO:0000313" key="3">
    <source>
        <dbReference type="EMBL" id="KZZ86603.1"/>
    </source>
</evidence>
<keyword evidence="2" id="KW-0812">Transmembrane</keyword>
<dbReference type="Proteomes" id="UP000242877">
    <property type="component" value="Unassembled WGS sequence"/>
</dbReference>
<comment type="caution">
    <text evidence="3">The sequence shown here is derived from an EMBL/GenBank/DDBJ whole genome shotgun (WGS) entry which is preliminary data.</text>
</comment>
<feature type="region of interest" description="Disordered" evidence="1">
    <location>
        <begin position="337"/>
        <end position="370"/>
    </location>
</feature>
<protein>
    <submittedName>
        <fullName evidence="3">Uncharacterized protein</fullName>
    </submittedName>
</protein>
<keyword evidence="2" id="KW-1133">Transmembrane helix</keyword>
<evidence type="ECO:0000256" key="2">
    <source>
        <dbReference type="SAM" id="Phobius"/>
    </source>
</evidence>
<proteinExistence type="predicted"/>
<keyword evidence="2" id="KW-0472">Membrane</keyword>
<sequence>MVSTTHGYEHANDNDLNAEARSRNSSDSGGVARSRSNTVEDESPRPEDTPSTWSWAPKSRTSVAFILASLIDSILLLAAIAFSVLDFAAITRKNEPIDSTFGRYIEEIEKWSATIYPIVFGALMSRSLKTIGRYFAERGIRLSNLCLMMNSSLMYDPMVNFIYAPISIFTVALFLIWACSPVGGQASLRLVHRQNITSTAQHEIRYQDTGPMGRKTLQEQIDFIATNAYMGSFTQAESTILGPVDNWGNIKIPRVDAFKENNIEPDNGWYDVKKLPRELEIWSGLYGLPVVGLAQYTNQRLKFSTQSVYIQPSCYNTTDHGLGGPLLGLNMSFAPLPPTETATDRAEKYSGDKDTDPSDTARILNVDSRD</sequence>
<dbReference type="EMBL" id="AZGZ01000056">
    <property type="protein sequence ID" value="KZZ86603.1"/>
    <property type="molecule type" value="Genomic_DNA"/>
</dbReference>